<evidence type="ECO:0000313" key="8">
    <source>
        <dbReference type="EMBL" id="KFG39547.1"/>
    </source>
</evidence>
<evidence type="ECO:0000256" key="3">
    <source>
        <dbReference type="ARBA" id="ARBA00022679"/>
    </source>
</evidence>
<evidence type="ECO:0000256" key="1">
    <source>
        <dbReference type="ARBA" id="ARBA00004370"/>
    </source>
</evidence>
<feature type="transmembrane region" description="Helical" evidence="7">
    <location>
        <begin position="262"/>
        <end position="281"/>
    </location>
</feature>
<dbReference type="VEuPathDB" id="ToxoDB:TGP89_261760"/>
<dbReference type="GO" id="GO:0016020">
    <property type="term" value="C:membrane"/>
    <property type="evidence" value="ECO:0007669"/>
    <property type="project" value="UniProtKB-SubCell"/>
</dbReference>
<keyword evidence="7" id="KW-0812">Transmembrane</keyword>
<evidence type="ECO:0000256" key="7">
    <source>
        <dbReference type="SAM" id="Phobius"/>
    </source>
</evidence>
<evidence type="ECO:0000256" key="4">
    <source>
        <dbReference type="ARBA" id="ARBA00023136"/>
    </source>
</evidence>
<dbReference type="InterPro" id="IPR014472">
    <property type="entry name" value="CHOPT"/>
</dbReference>
<reference evidence="8 9" key="1">
    <citation type="submission" date="2014-03" db="EMBL/GenBank/DDBJ databases">
        <authorList>
            <person name="Sibley D."/>
            <person name="Venepally P."/>
            <person name="Karamycheva S."/>
            <person name="Hadjithomas M."/>
            <person name="Khan A."/>
            <person name="Brunk B."/>
            <person name="Roos D."/>
            <person name="Caler E."/>
            <person name="Lorenzi H."/>
        </authorList>
    </citation>
    <scope>NUCLEOTIDE SEQUENCE [LARGE SCALE GENOMIC DNA]</scope>
    <source>
        <strain evidence="9">p89</strain>
    </source>
</reference>
<dbReference type="PANTHER" id="PTHR10414">
    <property type="entry name" value="ETHANOLAMINEPHOSPHOTRANSFERASE"/>
    <property type="match status" value="1"/>
</dbReference>
<protein>
    <submittedName>
        <fullName evidence="8">CDP-alcohol phosphatidyltransferase superfamily protein</fullName>
        <ecNumber evidence="8">2.7.8.1</ecNumber>
    </submittedName>
</protein>
<dbReference type="InterPro" id="IPR043130">
    <property type="entry name" value="CDP-OH_PTrfase_TM_dom"/>
</dbReference>
<feature type="transmembrane region" description="Helical" evidence="7">
    <location>
        <begin position="81"/>
        <end position="99"/>
    </location>
</feature>
<dbReference type="PIRSF" id="PIRSF015665">
    <property type="entry name" value="CHOPT"/>
    <property type="match status" value="1"/>
</dbReference>
<keyword evidence="7" id="KW-1133">Transmembrane helix</keyword>
<keyword evidence="4 7" id="KW-0472">Membrane</keyword>
<feature type="region of interest" description="Disordered" evidence="6">
    <location>
        <begin position="394"/>
        <end position="449"/>
    </location>
</feature>
<gene>
    <name evidence="8" type="ORF">TGP89_261760</name>
</gene>
<evidence type="ECO:0000256" key="6">
    <source>
        <dbReference type="SAM" id="MobiDB-lite"/>
    </source>
</evidence>
<name>A0A086K579_TOXGO</name>
<feature type="transmembrane region" description="Helical" evidence="7">
    <location>
        <begin position="296"/>
        <end position="313"/>
    </location>
</feature>
<dbReference type="EMBL" id="AEYI02001265">
    <property type="protein sequence ID" value="KFG39547.1"/>
    <property type="molecule type" value="Genomic_DNA"/>
</dbReference>
<dbReference type="Proteomes" id="UP000028828">
    <property type="component" value="Unassembled WGS sequence"/>
</dbReference>
<feature type="transmembrane region" description="Helical" evidence="7">
    <location>
        <begin position="159"/>
        <end position="177"/>
    </location>
</feature>
<keyword evidence="3 5" id="KW-0808">Transferase</keyword>
<dbReference type="GO" id="GO:0004307">
    <property type="term" value="F:ethanolaminephosphotransferase activity"/>
    <property type="evidence" value="ECO:0007669"/>
    <property type="project" value="UniProtKB-EC"/>
</dbReference>
<dbReference type="InterPro" id="IPR000462">
    <property type="entry name" value="CDP-OH_P_trans"/>
</dbReference>
<comment type="caution">
    <text evidence="8">The sequence shown here is derived from an EMBL/GenBank/DDBJ whole genome shotgun (WGS) entry which is preliminary data.</text>
</comment>
<dbReference type="Pfam" id="PF01066">
    <property type="entry name" value="CDP-OH_P_transf"/>
    <property type="match status" value="1"/>
</dbReference>
<evidence type="ECO:0000256" key="2">
    <source>
        <dbReference type="ARBA" id="ARBA00010441"/>
    </source>
</evidence>
<accession>A0A086K579</accession>
<comment type="subcellular location">
    <subcellularLocation>
        <location evidence="1">Membrane</location>
    </subcellularLocation>
</comment>
<sequence>MVFGHYIPPLGLKNLHSYKYSSGGYTPLDKVMNPWWEFVASLVPPTVHPNVLTVVGFLCAIGAAVLQLTYSPTLSEEAPRWVYLAVALFFFLYQTFDAIDGKHARRNGLSSPLGQLFDHGCDIMLTTPLTLVSIAVITAGTGVTQHAIAMWSSQALQFIYMWWELHFHVFYAATGFIGVTEAQMGVMGMALISGTVGSWVWKYNLLQLLPSPFQDVVGSVMNIFHTELNGLFLVQVALVACNVPALLYDIVMGIARAPKRRLAACQVAGFVGYMALQGALWHTCLEGPWEARTSPGLIYFTVTTSYSILLLRICLSATCRFPFKLVNAPAIPFFLAAAGIVTSRWCREHRYALLTLVSLWNVAYLTDFLYTSVSDVCSSLEISCFRVEACKRKDGVNGGKSANSGAGESAPKELKRRGKAAMMQKEANTEDENIPDVAVSSRESRRRGA</sequence>
<evidence type="ECO:0000313" key="9">
    <source>
        <dbReference type="Proteomes" id="UP000028828"/>
    </source>
</evidence>
<comment type="similarity">
    <text evidence="2 5">Belongs to the CDP-alcohol phosphatidyltransferase class-I family.</text>
</comment>
<feature type="transmembrane region" description="Helical" evidence="7">
    <location>
        <begin position="230"/>
        <end position="250"/>
    </location>
</feature>
<dbReference type="Gene3D" id="1.20.120.1760">
    <property type="match status" value="1"/>
</dbReference>
<organism evidence="8 9">
    <name type="scientific">Toxoplasma gondii p89</name>
    <dbReference type="NCBI Taxonomy" id="943119"/>
    <lineage>
        <taxon>Eukaryota</taxon>
        <taxon>Sar</taxon>
        <taxon>Alveolata</taxon>
        <taxon>Apicomplexa</taxon>
        <taxon>Conoidasida</taxon>
        <taxon>Coccidia</taxon>
        <taxon>Eucoccidiorida</taxon>
        <taxon>Eimeriorina</taxon>
        <taxon>Sarcocystidae</taxon>
        <taxon>Toxoplasma</taxon>
    </lineage>
</organism>
<dbReference type="InterPro" id="IPR048254">
    <property type="entry name" value="CDP_ALCOHOL_P_TRANSF_CS"/>
</dbReference>
<dbReference type="EC" id="2.7.8.1" evidence="8"/>
<evidence type="ECO:0000256" key="5">
    <source>
        <dbReference type="RuleBase" id="RU003750"/>
    </source>
</evidence>
<proteinExistence type="inferred from homology"/>
<feature type="transmembrane region" description="Helical" evidence="7">
    <location>
        <begin position="51"/>
        <end position="69"/>
    </location>
</feature>
<dbReference type="PROSITE" id="PS00379">
    <property type="entry name" value="CDP_ALCOHOL_P_TRANSF"/>
    <property type="match status" value="1"/>
</dbReference>
<dbReference type="GO" id="GO:0008654">
    <property type="term" value="P:phospholipid biosynthetic process"/>
    <property type="evidence" value="ECO:0007669"/>
    <property type="project" value="InterPro"/>
</dbReference>
<dbReference type="PANTHER" id="PTHR10414:SF37">
    <property type="entry name" value="BB IN A BOXCAR, ISOFORM C"/>
    <property type="match status" value="1"/>
</dbReference>
<feature type="transmembrane region" description="Helical" evidence="7">
    <location>
        <begin position="120"/>
        <end position="139"/>
    </location>
</feature>
<dbReference type="OrthoDB" id="196717at2759"/>
<dbReference type="AlphaFoldDB" id="A0A086K579"/>